<dbReference type="OrthoDB" id="9793135at2"/>
<gene>
    <name evidence="2" type="ORF">EHS13_30870</name>
</gene>
<protein>
    <submittedName>
        <fullName evidence="2">Uncharacterized protein</fullName>
    </submittedName>
</protein>
<reference evidence="3" key="1">
    <citation type="submission" date="2018-11" db="EMBL/GenBank/DDBJ databases">
        <title>Complete genome sequence of Paenibacillus sp. ML311-T8.</title>
        <authorList>
            <person name="Nam Y.-D."/>
            <person name="Kang J."/>
            <person name="Chung W.-H."/>
            <person name="Park Y.S."/>
        </authorList>
    </citation>
    <scope>NUCLEOTIDE SEQUENCE [LARGE SCALE GENOMIC DNA]</scope>
    <source>
        <strain evidence="3">ML311-T8</strain>
    </source>
</reference>
<keyword evidence="3" id="KW-1185">Reference proteome</keyword>
<dbReference type="Proteomes" id="UP000426246">
    <property type="component" value="Chromosome"/>
</dbReference>
<feature type="transmembrane region" description="Helical" evidence="1">
    <location>
        <begin position="12"/>
        <end position="31"/>
    </location>
</feature>
<dbReference type="Pfam" id="PF18952">
    <property type="entry name" value="DUF5696"/>
    <property type="match status" value="1"/>
</dbReference>
<keyword evidence="1" id="KW-0812">Transmembrane</keyword>
<dbReference type="KEGG" id="ppsc:EHS13_30870"/>
<sequence length="742" mass="82668">MPTLIKRLPFPVKLAAIAFCILIVFILSFLLKNHGTSPAAALEKTGISTTDLARVPLYTGSEWKPTVESDGYAKALENDTFALYIQPKSTQIVLIDKRTGFRWSSNPSEEQLKSQTVKGLLLSNLKSPFALTYVRTKGKDQTIREVINALDPKIQMVLTQSAAGIQVVYTFPERKLSFAIQYELTAKGLKTRIPTDGIKEEGEFSVFNIDLLPYFGAASSDEDGYVFVPDGPGGLIRFDTKRADISKGFIHQVYGFEVTNNGNWYRSGEWREDIAYPVFGMKRGSNAFMAVLTEGGDSANIAAMPPGVKSTLFNVYSNQIYREEYLYRMSRLAAPAKAVQKQRLETDREVEYRFLNGADAGYVGMAKSYREYLTETGRFKSLLKPVEHVPLNLKIVGGDFTEAYNRIQYIPTTTFSQAGDIVDGLRKQGVANLKVTYFGWKNLAADNRYEPSPIEKAIGGEDGARELAAKLKKQGIPLLFTEDMVWGNTKTSDLSGKSNGIRGIDGTVFMEEGWFVNKPASTVAKAYDTIKTLKSIGISGIQYNDLGSFVFHDYEPSGIATRAETINIYKGLLAYTKKTLGLAGVYRGYDYSVGQVDSIDLLPHESSYDFMIDETVPFYPIALHGYVPYSFGDGNLRNNVEAEFLKAIEYGAVPSFILTHDDSRKLKYTWTSGIFSSQYEKWSDRIGDEYKKFDSLSSLFAQQIINHEKLAADKFATTYEDGTRVIVDYAQKTFAIEKGGGV</sequence>
<proteinExistence type="predicted"/>
<evidence type="ECO:0000313" key="2">
    <source>
        <dbReference type="EMBL" id="QGQ98969.1"/>
    </source>
</evidence>
<keyword evidence="1" id="KW-1133">Transmembrane helix</keyword>
<organism evidence="2 3">
    <name type="scientific">Paenibacillus psychroresistens</name>
    <dbReference type="NCBI Taxonomy" id="1778678"/>
    <lineage>
        <taxon>Bacteria</taxon>
        <taxon>Bacillati</taxon>
        <taxon>Bacillota</taxon>
        <taxon>Bacilli</taxon>
        <taxon>Bacillales</taxon>
        <taxon>Paenibacillaceae</taxon>
        <taxon>Paenibacillus</taxon>
    </lineage>
</organism>
<name>A0A6B8RSS4_9BACL</name>
<accession>A0A6B8RSS4</accession>
<dbReference type="InterPro" id="IPR043751">
    <property type="entry name" value="DUF5696"/>
</dbReference>
<dbReference type="AlphaFoldDB" id="A0A6B8RSS4"/>
<evidence type="ECO:0000256" key="1">
    <source>
        <dbReference type="SAM" id="Phobius"/>
    </source>
</evidence>
<evidence type="ECO:0000313" key="3">
    <source>
        <dbReference type="Proteomes" id="UP000426246"/>
    </source>
</evidence>
<keyword evidence="1" id="KW-0472">Membrane</keyword>
<dbReference type="RefSeq" id="WP_155704075.1">
    <property type="nucleotide sequence ID" value="NZ_CP034235.1"/>
</dbReference>
<dbReference type="EMBL" id="CP034235">
    <property type="protein sequence ID" value="QGQ98969.1"/>
    <property type="molecule type" value="Genomic_DNA"/>
</dbReference>